<evidence type="ECO:0000313" key="3">
    <source>
        <dbReference type="Proteomes" id="UP000235315"/>
    </source>
</evidence>
<sequence length="64" mass="6395">MPINPASPCGSGLARESGGSACDNVGCAAAFASKLCSHRSCSNRSEGCTTGRARSAVRPPRGGR</sequence>
<gene>
    <name evidence="2" type="ORF">C1C98_10370</name>
</gene>
<accession>A0ABN5G4M1</accession>
<evidence type="ECO:0000313" key="2">
    <source>
        <dbReference type="EMBL" id="AUO45822.1"/>
    </source>
</evidence>
<keyword evidence="3" id="KW-1185">Reference proteome</keyword>
<protein>
    <recommendedName>
        <fullName evidence="4">DUF1534 domain-containing protein</fullName>
    </recommendedName>
</protein>
<name>A0ABN5G4M1_PSEO1</name>
<proteinExistence type="predicted"/>
<evidence type="ECO:0008006" key="4">
    <source>
        <dbReference type="Google" id="ProtNLM"/>
    </source>
</evidence>
<reference evidence="2 3" key="1">
    <citation type="submission" date="2018-01" db="EMBL/GenBank/DDBJ databases">
        <title>Tropical forage species Digitaria eriantha prevents oxidative stress under low temperature conditions by the incorporation of polyhydroxybutyrate-producing endophytic bacteria.</title>
        <authorList>
            <person name="Stritzler M."/>
            <person name="Ayub N."/>
        </authorList>
    </citation>
    <scope>NUCLEOTIDE SEQUENCE [LARGE SCALE GENOMIC DNA]</scope>
    <source>
        <strain evidence="2 3">FR1</strain>
    </source>
</reference>
<feature type="region of interest" description="Disordered" evidence="1">
    <location>
        <begin position="40"/>
        <end position="64"/>
    </location>
</feature>
<dbReference type="EMBL" id="CP025738">
    <property type="protein sequence ID" value="AUO45822.1"/>
    <property type="molecule type" value="Genomic_DNA"/>
</dbReference>
<evidence type="ECO:0000256" key="1">
    <source>
        <dbReference type="SAM" id="MobiDB-lite"/>
    </source>
</evidence>
<organism evidence="2 3">
    <name type="scientific">Pseudomonas ogarae (strain DSM 112162 / CECT 30235 / F113)</name>
    <dbReference type="NCBI Taxonomy" id="1114970"/>
    <lineage>
        <taxon>Bacteria</taxon>
        <taxon>Pseudomonadati</taxon>
        <taxon>Pseudomonadota</taxon>
        <taxon>Gammaproteobacteria</taxon>
        <taxon>Pseudomonadales</taxon>
        <taxon>Pseudomonadaceae</taxon>
        <taxon>Pseudomonas</taxon>
    </lineage>
</organism>
<dbReference type="Proteomes" id="UP000235315">
    <property type="component" value="Chromosome"/>
</dbReference>